<evidence type="ECO:0000313" key="1">
    <source>
        <dbReference type="EMBL" id="QNJ97020.1"/>
    </source>
</evidence>
<dbReference type="EMBL" id="CP052909">
    <property type="protein sequence ID" value="QNJ97020.1"/>
    <property type="molecule type" value="Genomic_DNA"/>
</dbReference>
<protein>
    <recommendedName>
        <fullName evidence="3">TerB family tellurite resistance protein</fullName>
    </recommendedName>
</protein>
<dbReference type="Gene3D" id="1.10.3680.10">
    <property type="entry name" value="TerB-like"/>
    <property type="match status" value="1"/>
</dbReference>
<organism evidence="1 2">
    <name type="scientific">Constantimarinum furrinae</name>
    <dbReference type="NCBI Taxonomy" id="2562285"/>
    <lineage>
        <taxon>Bacteria</taxon>
        <taxon>Pseudomonadati</taxon>
        <taxon>Bacteroidota</taxon>
        <taxon>Flavobacteriia</taxon>
        <taxon>Flavobacteriales</taxon>
        <taxon>Flavobacteriaceae</taxon>
        <taxon>Altibacter/Constantimarinum group</taxon>
        <taxon>Constantimarinum</taxon>
    </lineage>
</organism>
<dbReference type="KEGG" id="alti:ALE3EI_0437"/>
<evidence type="ECO:0008006" key="3">
    <source>
        <dbReference type="Google" id="ProtNLM"/>
    </source>
</evidence>
<gene>
    <name evidence="1" type="ORF">ALE3EI_0437</name>
</gene>
<name>A0A7G8PRQ4_9FLAO</name>
<dbReference type="RefSeq" id="WP_186990402.1">
    <property type="nucleotide sequence ID" value="NZ_CP052909.1"/>
</dbReference>
<evidence type="ECO:0000313" key="2">
    <source>
        <dbReference type="Proteomes" id="UP000515514"/>
    </source>
</evidence>
<accession>A0A7G8PRQ4</accession>
<sequence length="130" mass="15453">MDKSRIRALLITAYSDGFFDSRELYIINERAKDLGLSGEDILELIRNPAPQLIIYPVTVEERIHFLYDLMRVILADGKVDENEEQIFYKYLKELNFDSTLYDDLYISMIKSVKAQEDLETYFKKYFEDEI</sequence>
<dbReference type="CDD" id="cd07177">
    <property type="entry name" value="terB_like"/>
    <property type="match status" value="1"/>
</dbReference>
<dbReference type="AlphaFoldDB" id="A0A7G8PRQ4"/>
<dbReference type="Proteomes" id="UP000515514">
    <property type="component" value="Chromosome"/>
</dbReference>
<proteinExistence type="predicted"/>
<reference evidence="1 2" key="1">
    <citation type="submission" date="2020-04" db="EMBL/GenBank/DDBJ databases">
        <title>Genome sequence of Altibacter aquimarinus strain ALE3EI.</title>
        <authorList>
            <person name="Oh H.-M."/>
            <person name="Jang D."/>
        </authorList>
    </citation>
    <scope>NUCLEOTIDE SEQUENCE [LARGE SCALE GENOMIC DNA]</scope>
    <source>
        <strain evidence="1 2">ALE3EI</strain>
    </source>
</reference>
<keyword evidence="2" id="KW-1185">Reference proteome</keyword>
<dbReference type="SUPFAM" id="SSF158682">
    <property type="entry name" value="TerB-like"/>
    <property type="match status" value="1"/>
</dbReference>
<dbReference type="InterPro" id="IPR029024">
    <property type="entry name" value="TerB-like"/>
</dbReference>